<evidence type="ECO:0000313" key="17">
    <source>
        <dbReference type="Proteomes" id="UP001296776"/>
    </source>
</evidence>
<feature type="domain" description="GGDEF" evidence="15">
    <location>
        <begin position="756"/>
        <end position="889"/>
    </location>
</feature>
<dbReference type="InterPro" id="IPR018047">
    <property type="entry name" value="Ammonium_transpt_CS"/>
</dbReference>
<dbReference type="NCBIfam" id="TIGR00254">
    <property type="entry name" value="GGDEF"/>
    <property type="match status" value="1"/>
</dbReference>
<dbReference type="SMART" id="SM00267">
    <property type="entry name" value="GGDEF"/>
    <property type="match status" value="1"/>
</dbReference>
<feature type="transmembrane region" description="Helical" evidence="10">
    <location>
        <begin position="201"/>
        <end position="218"/>
    </location>
</feature>
<dbReference type="InterPro" id="IPR003660">
    <property type="entry name" value="HAMP_dom"/>
</dbReference>
<sequence length="1154" mass="124261">MGDIARINILWVLISSVLVLLMQGGFLCLESGLTRSKNAINVALKNASDFLITGLVWYLIGYGLMFGQSNRGWIGSDHFARDFSSAEPWLATFFLFQLMFCATTATIISGAVAERMRFSGYHLVTLITVALIYPVFGHWAWGGALGGEPGWLSRMGFVDFAGSTVVHSVGGWVALAAVLVIGPRTGRFDQREPQLIPGSNLPLASLGVLLFLVGWIGFNGGSTLALDTSVPGIIVNTLLSGAAGGVTAYLLIQWSTSPALDRVAAPLNGVIAGLVAITAGCHVVATWEATLIGAIGGLLMLYSTELLARARIDDAIGAIPVHLVAGVWGTLAVGIFGAPGSIGTGLSMFEQLGVQALGVAVAAAWSFPIAYLLLRLINRLYPLRVGAAEERIGLNVAEHGAKTELVDLLSALKAQERSTDLSTRVPVEPFTEVGEIAAQHNRLMDALEQAVTRSQAIVRDLRDGIVTLTAEGILTSLNPGAEKILAVASESAIGTAFADWLAPRDQAISTDENGSDEHGAAASGNGASGTAWHFDPVALARAGKVEAALRRREGAEPVFVELAVTPGSRSTGGYTCLIRDISDRRRVEAQLFEEKELAQTTLESIADGVITTNRAGRVVYLNAIAVQLTGWSLEAASGQPLSRIFPVVDSPTEMPSDWITQRVLGDGETVIESKSRLLYCRDGNVHVVQHTAAPIRNAEGQITGLVVVFHDKTQERAMERQLTYQAKHDALTGLINRREFEQRLAELIDQLDGDPARHLLCYIDLDQFKLVNDICGHAAGDALLRQVAGVLKRGLRSADTLARLGGDEFGVILANCPLRRGLKIAEAMRERVHALRFPWQDKVFAVGASIGLVPLTPSLGNLADALSRADAACYAAKDTGRNRVHVYDPEDRELNLRKGQMTWVSRIQRALDEDGFQLFYQGIAPIDEPGDTSSHCEILLRLVEDDNETVPPGAFIPAAERYGLMPQVDAWVVEHTLRWLSDYQTRGGTGIKRCAINLSGATLGNDAHTARIRESLARHRIEPSLICFEITETAAMANIDQAKHFIDELKQIGCRFALDDFGSGLSSFGYLRDLDVDLVKIDGTFIRELDSNPVHRAMVEAIVGIAGVMGLTTIAEFVENAAVLDTLREIGVDYAQGYHLARPQPLSGYPLPPA</sequence>
<dbReference type="Gene3D" id="3.20.20.450">
    <property type="entry name" value="EAL domain"/>
    <property type="match status" value="1"/>
</dbReference>
<reference evidence="16" key="1">
    <citation type="submission" date="2017-08" db="EMBL/GenBank/DDBJ databases">
        <authorList>
            <person name="Imhoff J.F."/>
            <person name="Rahn T."/>
            <person name="Kuenzel S."/>
            <person name="Neulinger S.C."/>
        </authorList>
    </citation>
    <scope>NUCLEOTIDE SEQUENCE</scope>
    <source>
        <strain evidence="16">DSM 11080</strain>
    </source>
</reference>
<dbReference type="SMART" id="SM00086">
    <property type="entry name" value="PAC"/>
    <property type="match status" value="2"/>
</dbReference>
<dbReference type="InterPro" id="IPR043128">
    <property type="entry name" value="Rev_trsase/Diguanyl_cyclase"/>
</dbReference>
<dbReference type="InterPro" id="IPR001905">
    <property type="entry name" value="Ammonium_transpt"/>
</dbReference>
<dbReference type="GO" id="GO:0008519">
    <property type="term" value="F:ammonium channel activity"/>
    <property type="evidence" value="ECO:0007669"/>
    <property type="project" value="InterPro"/>
</dbReference>
<dbReference type="Gene3D" id="3.30.450.20">
    <property type="entry name" value="PAS domain"/>
    <property type="match status" value="2"/>
</dbReference>
<feature type="transmembrane region" description="Helical" evidence="10">
    <location>
        <begin position="315"/>
        <end position="336"/>
    </location>
</feature>
<feature type="domain" description="PAC" evidence="12">
    <location>
        <begin position="671"/>
        <end position="724"/>
    </location>
</feature>
<feature type="transmembrane region" description="Helical" evidence="10">
    <location>
        <begin position="50"/>
        <end position="69"/>
    </location>
</feature>
<keyword evidence="8" id="KW-0924">Ammonia transport</keyword>
<dbReference type="AlphaFoldDB" id="A0AAJ0U7X5"/>
<dbReference type="InterPro" id="IPR001633">
    <property type="entry name" value="EAL_dom"/>
</dbReference>
<feature type="region of interest" description="Disordered" evidence="9">
    <location>
        <begin position="508"/>
        <end position="527"/>
    </location>
</feature>
<reference evidence="16" key="2">
    <citation type="journal article" date="2020" name="Microorganisms">
        <title>Osmotic Adaptation and Compatible Solute Biosynthesis of Phototrophic Bacteria as Revealed from Genome Analyses.</title>
        <authorList>
            <person name="Imhoff J.F."/>
            <person name="Rahn T."/>
            <person name="Kunzel S."/>
            <person name="Keller A."/>
            <person name="Neulinger S.C."/>
        </authorList>
    </citation>
    <scope>NUCLEOTIDE SEQUENCE</scope>
    <source>
        <strain evidence="16">DSM 11080</strain>
    </source>
</reference>
<dbReference type="Proteomes" id="UP001296776">
    <property type="component" value="Unassembled WGS sequence"/>
</dbReference>
<dbReference type="GO" id="GO:0003824">
    <property type="term" value="F:catalytic activity"/>
    <property type="evidence" value="ECO:0007669"/>
    <property type="project" value="UniProtKB-ARBA"/>
</dbReference>
<comment type="caution">
    <text evidence="16">The sequence shown here is derived from an EMBL/GenBank/DDBJ whole genome shotgun (WGS) entry which is preliminary data.</text>
</comment>
<dbReference type="InterPro" id="IPR029020">
    <property type="entry name" value="Ammonium/urea_transptr"/>
</dbReference>
<name>A0AAJ0U7X5_9GAMM</name>
<dbReference type="Pfam" id="PF00990">
    <property type="entry name" value="GGDEF"/>
    <property type="match status" value="1"/>
</dbReference>
<comment type="similarity">
    <text evidence="3">Belongs to the ammonia transporter channel (TC 1.A.11.2) family.</text>
</comment>
<evidence type="ECO:0000259" key="11">
    <source>
        <dbReference type="PROSITE" id="PS50112"/>
    </source>
</evidence>
<dbReference type="Gene3D" id="3.30.70.270">
    <property type="match status" value="1"/>
</dbReference>
<dbReference type="FunFam" id="3.30.70.270:FF:000001">
    <property type="entry name" value="Diguanylate cyclase domain protein"/>
    <property type="match status" value="1"/>
</dbReference>
<dbReference type="Pfam" id="PF00989">
    <property type="entry name" value="PAS"/>
    <property type="match status" value="1"/>
</dbReference>
<feature type="transmembrane region" description="Helical" evidence="10">
    <location>
        <begin position="160"/>
        <end position="181"/>
    </location>
</feature>
<dbReference type="InterPro" id="IPR029787">
    <property type="entry name" value="Nucleotide_cyclase"/>
</dbReference>
<feature type="transmembrane region" description="Helical" evidence="10">
    <location>
        <begin position="264"/>
        <end position="285"/>
    </location>
</feature>
<dbReference type="InterPro" id="IPR000700">
    <property type="entry name" value="PAS-assoc_C"/>
</dbReference>
<organism evidence="16 17">
    <name type="scientific">Halochromatium glycolicum</name>
    <dbReference type="NCBI Taxonomy" id="85075"/>
    <lineage>
        <taxon>Bacteria</taxon>
        <taxon>Pseudomonadati</taxon>
        <taxon>Pseudomonadota</taxon>
        <taxon>Gammaproteobacteria</taxon>
        <taxon>Chromatiales</taxon>
        <taxon>Chromatiaceae</taxon>
        <taxon>Halochromatium</taxon>
    </lineage>
</organism>
<evidence type="ECO:0000256" key="10">
    <source>
        <dbReference type="SAM" id="Phobius"/>
    </source>
</evidence>
<keyword evidence="7 10" id="KW-0472">Membrane</keyword>
<evidence type="ECO:0000256" key="9">
    <source>
        <dbReference type="SAM" id="MobiDB-lite"/>
    </source>
</evidence>
<dbReference type="InterPro" id="IPR000160">
    <property type="entry name" value="GGDEF_dom"/>
</dbReference>
<keyword evidence="6 10" id="KW-1133">Transmembrane helix</keyword>
<evidence type="ECO:0000259" key="14">
    <source>
        <dbReference type="PROSITE" id="PS50885"/>
    </source>
</evidence>
<dbReference type="SUPFAM" id="SSF55785">
    <property type="entry name" value="PYP-like sensor domain (PAS domain)"/>
    <property type="match status" value="2"/>
</dbReference>
<feature type="transmembrane region" description="Helical" evidence="10">
    <location>
        <begin position="120"/>
        <end position="140"/>
    </location>
</feature>
<dbReference type="PROSITE" id="PS01219">
    <property type="entry name" value="AMMONIUM_TRANSP"/>
    <property type="match status" value="1"/>
</dbReference>
<protein>
    <submittedName>
        <fullName evidence="16">Ammonia permease</fullName>
    </submittedName>
</protein>
<dbReference type="GO" id="GO:0016020">
    <property type="term" value="C:membrane"/>
    <property type="evidence" value="ECO:0007669"/>
    <property type="project" value="UniProtKB-SubCell"/>
</dbReference>
<evidence type="ECO:0000256" key="5">
    <source>
        <dbReference type="ARBA" id="ARBA00022692"/>
    </source>
</evidence>
<evidence type="ECO:0000256" key="2">
    <source>
        <dbReference type="ARBA" id="ARBA00004141"/>
    </source>
</evidence>
<dbReference type="CDD" id="cd01949">
    <property type="entry name" value="GGDEF"/>
    <property type="match status" value="1"/>
</dbReference>
<evidence type="ECO:0000256" key="4">
    <source>
        <dbReference type="ARBA" id="ARBA00022448"/>
    </source>
</evidence>
<evidence type="ECO:0000256" key="6">
    <source>
        <dbReference type="ARBA" id="ARBA00022989"/>
    </source>
</evidence>
<feature type="transmembrane region" description="Helical" evidence="10">
    <location>
        <begin position="230"/>
        <end position="252"/>
    </location>
</feature>
<dbReference type="InterPro" id="IPR001610">
    <property type="entry name" value="PAC"/>
</dbReference>
<dbReference type="CDD" id="cd00130">
    <property type="entry name" value="PAS"/>
    <property type="match status" value="1"/>
</dbReference>
<dbReference type="PROSITE" id="PS50112">
    <property type="entry name" value="PAS"/>
    <property type="match status" value="1"/>
</dbReference>
<evidence type="ECO:0000256" key="1">
    <source>
        <dbReference type="ARBA" id="ARBA00001946"/>
    </source>
</evidence>
<dbReference type="InterPro" id="IPR035919">
    <property type="entry name" value="EAL_sf"/>
</dbReference>
<dbReference type="NCBIfam" id="TIGR00229">
    <property type="entry name" value="sensory_box"/>
    <property type="match status" value="1"/>
</dbReference>
<dbReference type="PROSITE" id="PS50883">
    <property type="entry name" value="EAL"/>
    <property type="match status" value="1"/>
</dbReference>
<feature type="transmembrane region" description="Helical" evidence="10">
    <location>
        <begin position="89"/>
        <end position="113"/>
    </location>
</feature>
<dbReference type="PROSITE" id="PS50885">
    <property type="entry name" value="HAMP"/>
    <property type="match status" value="1"/>
</dbReference>
<comment type="cofactor">
    <cofactor evidence="1">
        <name>Mg(2+)</name>
        <dbReference type="ChEBI" id="CHEBI:18420"/>
    </cofactor>
</comment>
<dbReference type="SUPFAM" id="SSF55073">
    <property type="entry name" value="Nucleotide cyclase"/>
    <property type="match status" value="1"/>
</dbReference>
<dbReference type="InterPro" id="IPR000014">
    <property type="entry name" value="PAS"/>
</dbReference>
<dbReference type="PANTHER" id="PTHR44757">
    <property type="entry name" value="DIGUANYLATE CYCLASE DGCP"/>
    <property type="match status" value="1"/>
</dbReference>
<dbReference type="InterPro" id="IPR035965">
    <property type="entry name" value="PAS-like_dom_sf"/>
</dbReference>
<comment type="subcellular location">
    <subcellularLocation>
        <location evidence="2">Membrane</location>
        <topology evidence="2">Multi-pass membrane protein</topology>
    </subcellularLocation>
</comment>
<dbReference type="NCBIfam" id="TIGR00836">
    <property type="entry name" value="amt"/>
    <property type="match status" value="1"/>
</dbReference>
<evidence type="ECO:0000256" key="8">
    <source>
        <dbReference type="ARBA" id="ARBA00023177"/>
    </source>
</evidence>
<dbReference type="Pfam" id="PF00909">
    <property type="entry name" value="Ammonium_transp"/>
    <property type="match status" value="1"/>
</dbReference>
<evidence type="ECO:0000259" key="12">
    <source>
        <dbReference type="PROSITE" id="PS50113"/>
    </source>
</evidence>
<gene>
    <name evidence="16" type="ORF">CKO40_20840</name>
</gene>
<dbReference type="Pfam" id="PF00563">
    <property type="entry name" value="EAL"/>
    <property type="match status" value="1"/>
</dbReference>
<proteinExistence type="inferred from homology"/>
<keyword evidence="5 10" id="KW-0812">Transmembrane</keyword>
<dbReference type="SUPFAM" id="SSF141868">
    <property type="entry name" value="EAL domain-like"/>
    <property type="match status" value="1"/>
</dbReference>
<evidence type="ECO:0000259" key="13">
    <source>
        <dbReference type="PROSITE" id="PS50883"/>
    </source>
</evidence>
<dbReference type="SUPFAM" id="SSF111352">
    <property type="entry name" value="Ammonium transporter"/>
    <property type="match status" value="1"/>
</dbReference>
<dbReference type="EMBL" id="NRSJ01000056">
    <property type="protein sequence ID" value="MBK1706916.1"/>
    <property type="molecule type" value="Genomic_DNA"/>
</dbReference>
<evidence type="ECO:0000256" key="3">
    <source>
        <dbReference type="ARBA" id="ARBA00005887"/>
    </source>
</evidence>
<dbReference type="CDD" id="cd01948">
    <property type="entry name" value="EAL"/>
    <property type="match status" value="1"/>
</dbReference>
<feature type="domain" description="PAS" evidence="11">
    <location>
        <begin position="594"/>
        <end position="639"/>
    </location>
</feature>
<keyword evidence="4" id="KW-0813">Transport</keyword>
<dbReference type="GO" id="GO:0007165">
    <property type="term" value="P:signal transduction"/>
    <property type="evidence" value="ECO:0007669"/>
    <property type="project" value="InterPro"/>
</dbReference>
<dbReference type="Gene3D" id="1.10.3430.10">
    <property type="entry name" value="Ammonium transporter AmtB like domains"/>
    <property type="match status" value="1"/>
</dbReference>
<dbReference type="PROSITE" id="PS50887">
    <property type="entry name" value="GGDEF"/>
    <property type="match status" value="1"/>
</dbReference>
<accession>A0AAJ0U7X5</accession>
<dbReference type="SMART" id="SM00052">
    <property type="entry name" value="EAL"/>
    <property type="match status" value="1"/>
</dbReference>
<dbReference type="SMART" id="SM00091">
    <property type="entry name" value="PAS"/>
    <property type="match status" value="2"/>
</dbReference>
<keyword evidence="17" id="KW-1185">Reference proteome</keyword>
<feature type="transmembrane region" description="Helical" evidence="10">
    <location>
        <begin position="6"/>
        <end position="29"/>
    </location>
</feature>
<feature type="domain" description="HAMP" evidence="14">
    <location>
        <begin position="420"/>
        <end position="452"/>
    </location>
</feature>
<evidence type="ECO:0000256" key="7">
    <source>
        <dbReference type="ARBA" id="ARBA00023136"/>
    </source>
</evidence>
<dbReference type="InterPro" id="IPR024041">
    <property type="entry name" value="NH4_transpt_AmtB-like_dom"/>
</dbReference>
<dbReference type="InterPro" id="IPR013767">
    <property type="entry name" value="PAS_fold"/>
</dbReference>
<feature type="transmembrane region" description="Helical" evidence="10">
    <location>
        <begin position="356"/>
        <end position="374"/>
    </location>
</feature>
<feature type="domain" description="EAL" evidence="13">
    <location>
        <begin position="900"/>
        <end position="1154"/>
    </location>
</feature>
<dbReference type="RefSeq" id="WP_200348392.1">
    <property type="nucleotide sequence ID" value="NZ_NRSJ01000056.1"/>
</dbReference>
<feature type="transmembrane region" description="Helical" evidence="10">
    <location>
        <begin position="291"/>
        <end position="308"/>
    </location>
</feature>
<dbReference type="GO" id="GO:0006355">
    <property type="term" value="P:regulation of DNA-templated transcription"/>
    <property type="evidence" value="ECO:0007669"/>
    <property type="project" value="InterPro"/>
</dbReference>
<dbReference type="PANTHER" id="PTHR44757:SF4">
    <property type="entry name" value="DIGUANYLATE CYCLASE DGCE-RELATED"/>
    <property type="match status" value="1"/>
</dbReference>
<evidence type="ECO:0000313" key="16">
    <source>
        <dbReference type="EMBL" id="MBK1706916.1"/>
    </source>
</evidence>
<evidence type="ECO:0000259" key="15">
    <source>
        <dbReference type="PROSITE" id="PS50887"/>
    </source>
</evidence>
<dbReference type="InterPro" id="IPR052155">
    <property type="entry name" value="Biofilm_reg_signaling"/>
</dbReference>
<dbReference type="PROSITE" id="PS50113">
    <property type="entry name" value="PAC"/>
    <property type="match status" value="1"/>
</dbReference>